<dbReference type="KEGG" id="pbap:Pla133_17950"/>
<dbReference type="PANTHER" id="PTHR43245">
    <property type="entry name" value="BIFUNCTIONAL POLYMYXIN RESISTANCE PROTEIN ARNA"/>
    <property type="match status" value="1"/>
</dbReference>
<dbReference type="EMBL" id="CP036287">
    <property type="protein sequence ID" value="QDU66719.1"/>
    <property type="molecule type" value="Genomic_DNA"/>
</dbReference>
<dbReference type="Gene3D" id="3.40.50.720">
    <property type="entry name" value="NAD(P)-binding Rossmann-like Domain"/>
    <property type="match status" value="1"/>
</dbReference>
<dbReference type="Pfam" id="PF01073">
    <property type="entry name" value="3Beta_HSD"/>
    <property type="match status" value="1"/>
</dbReference>
<dbReference type="GO" id="GO:0016616">
    <property type="term" value="F:oxidoreductase activity, acting on the CH-OH group of donors, NAD or NADP as acceptor"/>
    <property type="evidence" value="ECO:0007669"/>
    <property type="project" value="InterPro"/>
</dbReference>
<evidence type="ECO:0000259" key="3">
    <source>
        <dbReference type="Pfam" id="PF01073"/>
    </source>
</evidence>
<dbReference type="AlphaFoldDB" id="A0A518BIA8"/>
<dbReference type="InterPro" id="IPR036291">
    <property type="entry name" value="NAD(P)-bd_dom_sf"/>
</dbReference>
<dbReference type="SUPFAM" id="SSF51735">
    <property type="entry name" value="NAD(P)-binding Rossmann-fold domains"/>
    <property type="match status" value="1"/>
</dbReference>
<evidence type="ECO:0000256" key="2">
    <source>
        <dbReference type="ARBA" id="ARBA00023002"/>
    </source>
</evidence>
<evidence type="ECO:0000256" key="1">
    <source>
        <dbReference type="ARBA" id="ARBA00009219"/>
    </source>
</evidence>
<dbReference type="RefSeq" id="WP_419192264.1">
    <property type="nucleotide sequence ID" value="NZ_CP036287.1"/>
</dbReference>
<name>A0A518BIA8_9BACT</name>
<dbReference type="PANTHER" id="PTHR43245:SF51">
    <property type="entry name" value="SHORT CHAIN DEHYDROGENASE_REDUCTASE FAMILY 42E, MEMBER 2"/>
    <property type="match status" value="1"/>
</dbReference>
<keyword evidence="5" id="KW-1185">Reference proteome</keyword>
<keyword evidence="4" id="KW-0413">Isomerase</keyword>
<dbReference type="GO" id="GO:0006694">
    <property type="term" value="P:steroid biosynthetic process"/>
    <property type="evidence" value="ECO:0007669"/>
    <property type="project" value="InterPro"/>
</dbReference>
<accession>A0A518BIA8</accession>
<proteinExistence type="inferred from homology"/>
<reference evidence="4 5" key="1">
    <citation type="submission" date="2019-02" db="EMBL/GenBank/DDBJ databases">
        <title>Deep-cultivation of Planctomycetes and their phenomic and genomic characterization uncovers novel biology.</title>
        <authorList>
            <person name="Wiegand S."/>
            <person name="Jogler M."/>
            <person name="Boedeker C."/>
            <person name="Pinto D."/>
            <person name="Vollmers J."/>
            <person name="Rivas-Marin E."/>
            <person name="Kohn T."/>
            <person name="Peeters S.H."/>
            <person name="Heuer A."/>
            <person name="Rast P."/>
            <person name="Oberbeckmann S."/>
            <person name="Bunk B."/>
            <person name="Jeske O."/>
            <person name="Meyerdierks A."/>
            <person name="Storesund J.E."/>
            <person name="Kallscheuer N."/>
            <person name="Luecker S."/>
            <person name="Lage O.M."/>
            <person name="Pohl T."/>
            <person name="Merkel B.J."/>
            <person name="Hornburger P."/>
            <person name="Mueller R.-W."/>
            <person name="Bruemmer F."/>
            <person name="Labrenz M."/>
            <person name="Spormann A.M."/>
            <person name="Op den Camp H."/>
            <person name="Overmann J."/>
            <person name="Amann R."/>
            <person name="Jetten M.S.M."/>
            <person name="Mascher T."/>
            <person name="Medema M.H."/>
            <person name="Devos D.P."/>
            <person name="Kaster A.-K."/>
            <person name="Ovreas L."/>
            <person name="Rohde M."/>
            <person name="Galperin M.Y."/>
            <person name="Jogler C."/>
        </authorList>
    </citation>
    <scope>NUCLEOTIDE SEQUENCE [LARGE SCALE GENOMIC DNA]</scope>
    <source>
        <strain evidence="4 5">Pla133</strain>
    </source>
</reference>
<dbReference type="GO" id="GO:0016853">
    <property type="term" value="F:isomerase activity"/>
    <property type="evidence" value="ECO:0007669"/>
    <property type="project" value="UniProtKB-KW"/>
</dbReference>
<dbReference type="InterPro" id="IPR002225">
    <property type="entry name" value="3Beta_OHSteriod_DH/Estase"/>
</dbReference>
<evidence type="ECO:0000313" key="4">
    <source>
        <dbReference type="EMBL" id="QDU66719.1"/>
    </source>
</evidence>
<feature type="domain" description="3-beta hydroxysteroid dehydrogenase/isomerase" evidence="3">
    <location>
        <begin position="13"/>
        <end position="269"/>
    </location>
</feature>
<gene>
    <name evidence="4" type="ORF">Pla133_17950</name>
</gene>
<evidence type="ECO:0000313" key="5">
    <source>
        <dbReference type="Proteomes" id="UP000316921"/>
    </source>
</evidence>
<dbReference type="Proteomes" id="UP000316921">
    <property type="component" value="Chromosome"/>
</dbReference>
<protein>
    <submittedName>
        <fullName evidence="4">3 beta-hydroxysteroid dehydrogenase/Delta 5--&gt;4-isomerase</fullName>
    </submittedName>
</protein>
<sequence length="343" mass="36259">MSSLSAQLGRCFVTGGGGFLGLELVRQLRAAGCEVTSASRSRHPAVERLGAQCAAVDLRDRTAVGAALAGHDTAFHVAALTGVFGRRADFWTTNVDGTQSVLDACVDAGVVRLVHCSSPSVVFGGRGHLGATADELDYPTRFLSPYPESKAEAERRVLTANGSPLAGGGDLATVALRPHLIVGPGDPHLVPRLLDRARAGRLAIVGDGRNRVSITDVANAAAAHVQAAARLAPDAPHAGRAYFVNQREEVVLWDWIGQILDAAGAPRPGRRLSAPAAYRLGAALEGLWKLLRFSGEPPMTRFVAQQLALDHTYSIEPAVRDFGYEERFSLAGCTRRVIEGCCA</sequence>
<dbReference type="InterPro" id="IPR050177">
    <property type="entry name" value="Lipid_A_modif_metabolic_enz"/>
</dbReference>
<keyword evidence="2" id="KW-0560">Oxidoreductase</keyword>
<organism evidence="4 5">
    <name type="scientific">Engelhardtia mirabilis</name>
    <dbReference type="NCBI Taxonomy" id="2528011"/>
    <lineage>
        <taxon>Bacteria</taxon>
        <taxon>Pseudomonadati</taxon>
        <taxon>Planctomycetota</taxon>
        <taxon>Planctomycetia</taxon>
        <taxon>Planctomycetia incertae sedis</taxon>
        <taxon>Engelhardtia</taxon>
    </lineage>
</organism>
<comment type="similarity">
    <text evidence="1">Belongs to the 3-beta-HSD family.</text>
</comment>